<protein>
    <recommendedName>
        <fullName evidence="4">Major facilitator superfamily (MFS) profile domain-containing protein</fullName>
    </recommendedName>
</protein>
<dbReference type="SUPFAM" id="SSF103473">
    <property type="entry name" value="MFS general substrate transporter"/>
    <property type="match status" value="1"/>
</dbReference>
<keyword evidence="1" id="KW-0812">Transmembrane</keyword>
<reference evidence="2 3" key="1">
    <citation type="submission" date="2021-03" db="EMBL/GenBank/DDBJ databases">
        <authorList>
            <person name="Gilmore M.S."/>
            <person name="Schwartzman J."/>
            <person name="Van Tyne D."/>
            <person name="Martin M."/>
            <person name="Earl A.M."/>
            <person name="Manson A.L."/>
            <person name="Straub T."/>
            <person name="Salamzade R."/>
            <person name="Saavedra J."/>
            <person name="Lebreton F."/>
            <person name="Prichula J."/>
            <person name="Schaufler K."/>
            <person name="Gaca A."/>
            <person name="Sgardioli B."/>
            <person name="Wagenaar J."/>
            <person name="Strong T."/>
        </authorList>
    </citation>
    <scope>NUCLEOTIDE SEQUENCE [LARGE SCALE GENOMIC DNA]</scope>
    <source>
        <strain evidence="2 3">665A</strain>
    </source>
</reference>
<keyword evidence="1" id="KW-0472">Membrane</keyword>
<reference evidence="2 3" key="2">
    <citation type="submission" date="2024-02" db="EMBL/GenBank/DDBJ databases">
        <title>The Genome Sequence of Enterococcus sp. DIV0159.</title>
        <authorList>
            <person name="Earl A."/>
            <person name="Manson A."/>
            <person name="Gilmore M."/>
            <person name="Sanders J."/>
            <person name="Shea T."/>
            <person name="Howe W."/>
            <person name="Livny J."/>
            <person name="Cuomo C."/>
            <person name="Neafsey D."/>
            <person name="Birren B."/>
        </authorList>
    </citation>
    <scope>NUCLEOTIDE SEQUENCE [LARGE SCALE GENOMIC DNA]</scope>
    <source>
        <strain evidence="2 3">665A</strain>
    </source>
</reference>
<dbReference type="InterPro" id="IPR036259">
    <property type="entry name" value="MFS_trans_sf"/>
</dbReference>
<organism evidence="2 3">
    <name type="scientific">Candidatus Enterococcus ferrettii</name>
    <dbReference type="NCBI Taxonomy" id="2815324"/>
    <lineage>
        <taxon>Bacteria</taxon>
        <taxon>Bacillati</taxon>
        <taxon>Bacillota</taxon>
        <taxon>Bacilli</taxon>
        <taxon>Lactobacillales</taxon>
        <taxon>Enterococcaceae</taxon>
        <taxon>Enterococcus</taxon>
    </lineage>
</organism>
<dbReference type="Proteomes" id="UP000664357">
    <property type="component" value="Unassembled WGS sequence"/>
</dbReference>
<sequence>MYPLITMGYFDGTVGNAGLVQIVYSVGMLSGGTIIGLFDKWKDRMKPFLLSYLMIGVTLAVSGVLPLYKEGFF</sequence>
<keyword evidence="3" id="KW-1185">Reference proteome</keyword>
<proteinExistence type="predicted"/>
<dbReference type="EMBL" id="JAFREL020000003">
    <property type="protein sequence ID" value="MEO1771837.1"/>
    <property type="molecule type" value="Genomic_DNA"/>
</dbReference>
<evidence type="ECO:0008006" key="4">
    <source>
        <dbReference type="Google" id="ProtNLM"/>
    </source>
</evidence>
<feature type="transmembrane region" description="Helical" evidence="1">
    <location>
        <begin position="50"/>
        <end position="68"/>
    </location>
</feature>
<keyword evidence="1" id="KW-1133">Transmembrane helix</keyword>
<accession>A0ABV0EVN0</accession>
<evidence type="ECO:0000313" key="2">
    <source>
        <dbReference type="EMBL" id="MEO1771837.1"/>
    </source>
</evidence>
<comment type="caution">
    <text evidence="2">The sequence shown here is derived from an EMBL/GenBank/DDBJ whole genome shotgun (WGS) entry which is preliminary data.</text>
</comment>
<feature type="transmembrane region" description="Helical" evidence="1">
    <location>
        <begin position="20"/>
        <end position="38"/>
    </location>
</feature>
<evidence type="ECO:0000256" key="1">
    <source>
        <dbReference type="SAM" id="Phobius"/>
    </source>
</evidence>
<evidence type="ECO:0000313" key="3">
    <source>
        <dbReference type="Proteomes" id="UP000664357"/>
    </source>
</evidence>
<gene>
    <name evidence="2" type="ORF">JZO67_003819</name>
</gene>
<name>A0ABV0EVN0_9ENTE</name>